<organism evidence="6 7">
    <name type="scientific">Vanilla planifolia</name>
    <name type="common">Vanilla</name>
    <dbReference type="NCBI Taxonomy" id="51239"/>
    <lineage>
        <taxon>Eukaryota</taxon>
        <taxon>Viridiplantae</taxon>
        <taxon>Streptophyta</taxon>
        <taxon>Embryophyta</taxon>
        <taxon>Tracheophyta</taxon>
        <taxon>Spermatophyta</taxon>
        <taxon>Magnoliopsida</taxon>
        <taxon>Liliopsida</taxon>
        <taxon>Asparagales</taxon>
        <taxon>Orchidaceae</taxon>
        <taxon>Vanilloideae</taxon>
        <taxon>Vanilleae</taxon>
        <taxon>Vanilla</taxon>
    </lineage>
</organism>
<dbReference type="OrthoDB" id="660799at2759"/>
<evidence type="ECO:0000256" key="3">
    <source>
        <dbReference type="PROSITE-ProRule" id="PRU00708"/>
    </source>
</evidence>
<dbReference type="SMART" id="SM00463">
    <property type="entry name" value="SMR"/>
    <property type="match status" value="1"/>
</dbReference>
<evidence type="ECO:0000256" key="1">
    <source>
        <dbReference type="ARBA" id="ARBA00007626"/>
    </source>
</evidence>
<dbReference type="Gene3D" id="1.25.40.10">
    <property type="entry name" value="Tetratricopeptide repeat domain"/>
    <property type="match status" value="3"/>
</dbReference>
<dbReference type="GO" id="GO:0009570">
    <property type="term" value="C:chloroplast stroma"/>
    <property type="evidence" value="ECO:0007669"/>
    <property type="project" value="TreeGrafter"/>
</dbReference>
<feature type="repeat" description="PPR" evidence="3">
    <location>
        <begin position="348"/>
        <end position="382"/>
    </location>
</feature>
<dbReference type="InterPro" id="IPR002625">
    <property type="entry name" value="Smr_dom"/>
</dbReference>
<feature type="region of interest" description="Disordered" evidence="4">
    <location>
        <begin position="66"/>
        <end position="91"/>
    </location>
</feature>
<dbReference type="SUPFAM" id="SSF81901">
    <property type="entry name" value="HCP-like"/>
    <property type="match status" value="1"/>
</dbReference>
<feature type="repeat" description="PPR" evidence="3">
    <location>
        <begin position="278"/>
        <end position="312"/>
    </location>
</feature>
<comment type="similarity">
    <text evidence="1">Belongs to the PPR family. P subfamily.</text>
</comment>
<dbReference type="PROSITE" id="PS50828">
    <property type="entry name" value="SMR"/>
    <property type="match status" value="1"/>
</dbReference>
<dbReference type="InterPro" id="IPR011990">
    <property type="entry name" value="TPR-like_helical_dom_sf"/>
</dbReference>
<keyword evidence="7" id="KW-1185">Reference proteome</keyword>
<feature type="domain" description="Smr" evidence="5">
    <location>
        <begin position="602"/>
        <end position="684"/>
    </location>
</feature>
<feature type="repeat" description="PPR" evidence="3">
    <location>
        <begin position="313"/>
        <end position="347"/>
    </location>
</feature>
<protein>
    <recommendedName>
        <fullName evidence="5">Smr domain-containing protein</fullName>
    </recommendedName>
</protein>
<keyword evidence="2" id="KW-0677">Repeat</keyword>
<dbReference type="Pfam" id="PF17177">
    <property type="entry name" value="PPR_long"/>
    <property type="match status" value="1"/>
</dbReference>
<feature type="repeat" description="PPR" evidence="3">
    <location>
        <begin position="455"/>
        <end position="489"/>
    </location>
</feature>
<dbReference type="PANTHER" id="PTHR47447">
    <property type="entry name" value="OS03G0856100 PROTEIN"/>
    <property type="match status" value="1"/>
</dbReference>
<feature type="compositionally biased region" description="Low complexity" evidence="4">
    <location>
        <begin position="7"/>
        <end position="25"/>
    </location>
</feature>
<evidence type="ECO:0000313" key="7">
    <source>
        <dbReference type="Proteomes" id="UP000636800"/>
    </source>
</evidence>
<comment type="caution">
    <text evidence="6">The sequence shown here is derived from an EMBL/GenBank/DDBJ whole genome shotgun (WGS) entry which is preliminary data.</text>
</comment>
<feature type="repeat" description="PPR" evidence="3">
    <location>
        <begin position="420"/>
        <end position="454"/>
    </location>
</feature>
<dbReference type="InterPro" id="IPR033443">
    <property type="entry name" value="PROP1-like_PPR_dom"/>
</dbReference>
<dbReference type="GO" id="GO:0045727">
    <property type="term" value="P:positive regulation of translation"/>
    <property type="evidence" value="ECO:0007669"/>
    <property type="project" value="TreeGrafter"/>
</dbReference>
<feature type="repeat" description="PPR" evidence="3">
    <location>
        <begin position="383"/>
        <end position="419"/>
    </location>
</feature>
<accession>A0A835V9P5</accession>
<dbReference type="PANTHER" id="PTHR47447:SF12">
    <property type="entry name" value="PENTATRICOPEPTIDE REPEAT-CONTAINING PROTEIN ATP4 HOMOLOG, CHLOROPLASTIC"/>
    <property type="match status" value="1"/>
</dbReference>
<gene>
    <name evidence="6" type="ORF">HPP92_007731</name>
</gene>
<evidence type="ECO:0000313" key="6">
    <source>
        <dbReference type="EMBL" id="KAG0488920.1"/>
    </source>
</evidence>
<dbReference type="Pfam" id="PF13041">
    <property type="entry name" value="PPR_2"/>
    <property type="match status" value="2"/>
</dbReference>
<reference evidence="6 7" key="1">
    <citation type="journal article" date="2020" name="Nat. Food">
        <title>A phased Vanilla planifolia genome enables genetic improvement of flavour and production.</title>
        <authorList>
            <person name="Hasing T."/>
            <person name="Tang H."/>
            <person name="Brym M."/>
            <person name="Khazi F."/>
            <person name="Huang T."/>
            <person name="Chambers A.H."/>
        </authorList>
    </citation>
    <scope>NUCLEOTIDE SEQUENCE [LARGE SCALE GENOMIC DNA]</scope>
    <source>
        <tissue evidence="6">Leaf</tissue>
    </source>
</reference>
<dbReference type="AlphaFoldDB" id="A0A835V9P5"/>
<dbReference type="Pfam" id="PF01535">
    <property type="entry name" value="PPR"/>
    <property type="match status" value="1"/>
</dbReference>
<evidence type="ECO:0000256" key="4">
    <source>
        <dbReference type="SAM" id="MobiDB-lite"/>
    </source>
</evidence>
<dbReference type="PROSITE" id="PS51375">
    <property type="entry name" value="PPR"/>
    <property type="match status" value="8"/>
</dbReference>
<sequence>MVLHIASPPTTSSPSTPPLSYSPSSSFSSSQLLHIKPPSPLFPWSTAQRSNRFSFLRLRVSLEDPSLQTQETQNPSSSSLSASKPTRKSIWINPNSSRVDALRRHHSDSRYTRLVCLSVSLESSPGDISRLLSSFPNPLTELDAVLLLDNMENADAAISVLRWFHANLKRKRDVILFNVTLKVLRKTHNWDGVEALMCEMLEKGVKPDNITFSTVLSCARLCNLPGKSVEWFEKMPEFGLKPDKITCCMMIDSYGRVGNVDMALGIYDWARTQKWHLDPVTFANVIRIYGNTGNFDGALNLYEEMKALGVKPNLLTYNTLLHAMSKAGKPWYVKSIYKEMIDSDILPSNITYFVLIRSYARARYAADALAAYREIREKGMELDVLLYNMLLSMCADIGYVDEAVELFKTMKATEDGCQPDCWSYSSLITAYACNGNVAEAERTLNEMMEAGFQPNIVVFTSIIQCYGKAKRIDDVVRSFDRLREVGISPDDRFCGCLLNVLTQTPRGEIGKVIRCIEESNSQLGSVVKLILDVETTENLLQKEAEQLFRDISKDVRKGYSNCLIDVCVNTNQLGTASLLLNLAMQLGIYLPMQSKSDTQWYLHVKHLSFGAALTALEAWVDDMSRAIEDGEELPPLLGIYTGHWKHKYAGGGLASALESHLRQLKAPFYEAPDKAGWFLTTNIAAKSWLNSRNPATLVIA</sequence>
<evidence type="ECO:0000259" key="5">
    <source>
        <dbReference type="PROSITE" id="PS50828"/>
    </source>
</evidence>
<dbReference type="NCBIfam" id="TIGR00756">
    <property type="entry name" value="PPR"/>
    <property type="match status" value="7"/>
</dbReference>
<feature type="region of interest" description="Disordered" evidence="4">
    <location>
        <begin position="1"/>
        <end position="25"/>
    </location>
</feature>
<proteinExistence type="inferred from homology"/>
<dbReference type="Proteomes" id="UP000636800">
    <property type="component" value="Chromosome 3"/>
</dbReference>
<dbReference type="InterPro" id="IPR002885">
    <property type="entry name" value="PPR_rpt"/>
</dbReference>
<dbReference type="EMBL" id="JADCNL010000003">
    <property type="protein sequence ID" value="KAG0488920.1"/>
    <property type="molecule type" value="Genomic_DNA"/>
</dbReference>
<dbReference type="GO" id="GO:0003729">
    <property type="term" value="F:mRNA binding"/>
    <property type="evidence" value="ECO:0007669"/>
    <property type="project" value="TreeGrafter"/>
</dbReference>
<name>A0A835V9P5_VANPL</name>
<feature type="repeat" description="PPR" evidence="3">
    <location>
        <begin position="208"/>
        <end position="242"/>
    </location>
</feature>
<evidence type="ECO:0000256" key="2">
    <source>
        <dbReference type="ARBA" id="ARBA00022737"/>
    </source>
</evidence>
<feature type="compositionally biased region" description="Polar residues" evidence="4">
    <location>
        <begin position="66"/>
        <end position="75"/>
    </location>
</feature>
<dbReference type="GO" id="GO:0042134">
    <property type="term" value="F:rRNA primary transcript binding"/>
    <property type="evidence" value="ECO:0007669"/>
    <property type="project" value="TreeGrafter"/>
</dbReference>
<feature type="repeat" description="PPR" evidence="3">
    <location>
        <begin position="173"/>
        <end position="207"/>
    </location>
</feature>